<dbReference type="AlphaFoldDB" id="A0A6G0VIM4"/>
<dbReference type="PROSITE" id="PS50157">
    <property type="entry name" value="ZINC_FINGER_C2H2_2"/>
    <property type="match status" value="1"/>
</dbReference>
<accession>A0A6G0VIM4</accession>
<dbReference type="SMART" id="SM00355">
    <property type="entry name" value="ZnF_C2H2"/>
    <property type="match status" value="2"/>
</dbReference>
<evidence type="ECO:0000259" key="2">
    <source>
        <dbReference type="PROSITE" id="PS50157"/>
    </source>
</evidence>
<sequence length="97" mass="11525">MFSCSVCDETFTLIKNLHRHSKSHESPTKIVCSICSEIFTRRDNLIRHKKEKRRSSIVIQQQPTITKQEIQDFFTPAEHIYDYNGKYLSPNMFIYLL</sequence>
<comment type="caution">
    <text evidence="3">The sequence shown here is derived from an EMBL/GenBank/DDBJ whole genome shotgun (WGS) entry which is preliminary data.</text>
</comment>
<keyword evidence="1" id="KW-0863">Zinc-finger</keyword>
<proteinExistence type="predicted"/>
<evidence type="ECO:0000313" key="4">
    <source>
        <dbReference type="Proteomes" id="UP000478052"/>
    </source>
</evidence>
<dbReference type="GO" id="GO:0008270">
    <property type="term" value="F:zinc ion binding"/>
    <property type="evidence" value="ECO:0007669"/>
    <property type="project" value="UniProtKB-KW"/>
</dbReference>
<dbReference type="Gene3D" id="3.30.160.60">
    <property type="entry name" value="Classic Zinc Finger"/>
    <property type="match status" value="1"/>
</dbReference>
<keyword evidence="1" id="KW-0862">Zinc</keyword>
<keyword evidence="1" id="KW-0479">Metal-binding</keyword>
<dbReference type="OrthoDB" id="6601286at2759"/>
<dbReference type="EMBL" id="VUJU01016583">
    <property type="protein sequence ID" value="KAF0688706.1"/>
    <property type="molecule type" value="Genomic_DNA"/>
</dbReference>
<name>A0A6G0VIM4_APHCR</name>
<organism evidence="3 4">
    <name type="scientific">Aphis craccivora</name>
    <name type="common">Cowpea aphid</name>
    <dbReference type="NCBI Taxonomy" id="307492"/>
    <lineage>
        <taxon>Eukaryota</taxon>
        <taxon>Metazoa</taxon>
        <taxon>Ecdysozoa</taxon>
        <taxon>Arthropoda</taxon>
        <taxon>Hexapoda</taxon>
        <taxon>Insecta</taxon>
        <taxon>Pterygota</taxon>
        <taxon>Neoptera</taxon>
        <taxon>Paraneoptera</taxon>
        <taxon>Hemiptera</taxon>
        <taxon>Sternorrhyncha</taxon>
        <taxon>Aphidomorpha</taxon>
        <taxon>Aphidoidea</taxon>
        <taxon>Aphididae</taxon>
        <taxon>Aphidini</taxon>
        <taxon>Aphis</taxon>
        <taxon>Aphis</taxon>
    </lineage>
</organism>
<dbReference type="InterPro" id="IPR013087">
    <property type="entry name" value="Znf_C2H2_type"/>
</dbReference>
<dbReference type="PROSITE" id="PS00028">
    <property type="entry name" value="ZINC_FINGER_C2H2_1"/>
    <property type="match status" value="1"/>
</dbReference>
<dbReference type="InterPro" id="IPR036236">
    <property type="entry name" value="Znf_C2H2_sf"/>
</dbReference>
<gene>
    <name evidence="3" type="ORF">FWK35_00037214</name>
</gene>
<dbReference type="Pfam" id="PF00096">
    <property type="entry name" value="zf-C2H2"/>
    <property type="match status" value="1"/>
</dbReference>
<dbReference type="Proteomes" id="UP000478052">
    <property type="component" value="Unassembled WGS sequence"/>
</dbReference>
<dbReference type="Pfam" id="PF13912">
    <property type="entry name" value="zf-C2H2_6"/>
    <property type="match status" value="1"/>
</dbReference>
<evidence type="ECO:0000256" key="1">
    <source>
        <dbReference type="PROSITE-ProRule" id="PRU00042"/>
    </source>
</evidence>
<evidence type="ECO:0000313" key="3">
    <source>
        <dbReference type="EMBL" id="KAF0688706.1"/>
    </source>
</evidence>
<keyword evidence="4" id="KW-1185">Reference proteome</keyword>
<protein>
    <submittedName>
        <fullName evidence="3">Zinc finger and BTB domain-containing protein 24-like</fullName>
    </submittedName>
</protein>
<reference evidence="3 4" key="1">
    <citation type="submission" date="2019-08" db="EMBL/GenBank/DDBJ databases">
        <title>Whole genome of Aphis craccivora.</title>
        <authorList>
            <person name="Voronova N.V."/>
            <person name="Shulinski R.S."/>
            <person name="Bandarenka Y.V."/>
            <person name="Zhorov D.G."/>
            <person name="Warner D."/>
        </authorList>
    </citation>
    <scope>NUCLEOTIDE SEQUENCE [LARGE SCALE GENOMIC DNA]</scope>
    <source>
        <strain evidence="3">180601</strain>
        <tissue evidence="3">Whole Body</tissue>
    </source>
</reference>
<dbReference type="SUPFAM" id="SSF57667">
    <property type="entry name" value="beta-beta-alpha zinc fingers"/>
    <property type="match status" value="1"/>
</dbReference>
<feature type="domain" description="C2H2-type" evidence="2">
    <location>
        <begin position="2"/>
        <end position="29"/>
    </location>
</feature>